<dbReference type="Proteomes" id="UP000594262">
    <property type="component" value="Unplaced"/>
</dbReference>
<dbReference type="OrthoDB" id="270584at2759"/>
<dbReference type="InterPro" id="IPR002067">
    <property type="entry name" value="MCP"/>
</dbReference>
<dbReference type="GeneID" id="136814258"/>
<name>A0A7M5V1P5_9CNID</name>
<evidence type="ECO:0000256" key="5">
    <source>
        <dbReference type="ARBA" id="ARBA00022737"/>
    </source>
</evidence>
<keyword evidence="3 10" id="KW-0813">Transport</keyword>
<dbReference type="SUPFAM" id="SSF103506">
    <property type="entry name" value="Mitochondrial carrier"/>
    <property type="match status" value="1"/>
</dbReference>
<dbReference type="PRINTS" id="PR00928">
    <property type="entry name" value="GRAVESDC"/>
</dbReference>
<evidence type="ECO:0000256" key="4">
    <source>
        <dbReference type="ARBA" id="ARBA00022692"/>
    </source>
</evidence>
<evidence type="ECO:0000256" key="10">
    <source>
        <dbReference type="RuleBase" id="RU000488"/>
    </source>
</evidence>
<accession>A0A7M5V1P5</accession>
<dbReference type="RefSeq" id="XP_066926876.1">
    <property type="nucleotide sequence ID" value="XM_067070775.1"/>
</dbReference>
<organism evidence="12 13">
    <name type="scientific">Clytia hemisphaerica</name>
    <dbReference type="NCBI Taxonomy" id="252671"/>
    <lineage>
        <taxon>Eukaryota</taxon>
        <taxon>Metazoa</taxon>
        <taxon>Cnidaria</taxon>
        <taxon>Hydrozoa</taxon>
        <taxon>Hydroidolina</taxon>
        <taxon>Leptothecata</taxon>
        <taxon>Obeliida</taxon>
        <taxon>Clytiidae</taxon>
        <taxon>Clytia</taxon>
    </lineage>
</organism>
<dbReference type="InterPro" id="IPR002167">
    <property type="entry name" value="GDC-like"/>
</dbReference>
<comment type="subcellular location">
    <subcellularLocation>
        <location evidence="1">Mitochondrion inner membrane</location>
        <topology evidence="1">Multi-pass membrane protein</topology>
    </subcellularLocation>
</comment>
<dbReference type="AlphaFoldDB" id="A0A7M5V1P5"/>
<evidence type="ECO:0000256" key="8">
    <source>
        <dbReference type="ARBA" id="ARBA00023136"/>
    </source>
</evidence>
<keyword evidence="4 9" id="KW-0812">Transmembrane</keyword>
<feature type="repeat" description="Solcar" evidence="9">
    <location>
        <begin position="22"/>
        <end position="108"/>
    </location>
</feature>
<evidence type="ECO:0000313" key="12">
    <source>
        <dbReference type="EnsemblMetazoa" id="CLYHEMP008194.1"/>
    </source>
</evidence>
<keyword evidence="13" id="KW-1185">Reference proteome</keyword>
<dbReference type="PRINTS" id="PR00926">
    <property type="entry name" value="MITOCARRIER"/>
</dbReference>
<dbReference type="PROSITE" id="PS50920">
    <property type="entry name" value="SOLCAR"/>
    <property type="match status" value="3"/>
</dbReference>
<keyword evidence="8 9" id="KW-0472">Membrane</keyword>
<feature type="repeat" description="Solcar" evidence="9">
    <location>
        <begin position="212"/>
        <end position="302"/>
    </location>
</feature>
<dbReference type="Pfam" id="PF00153">
    <property type="entry name" value="Mito_carr"/>
    <property type="match status" value="3"/>
</dbReference>
<protein>
    <submittedName>
        <fullName evidence="12">Uncharacterized protein</fullName>
    </submittedName>
</protein>
<dbReference type="PANTHER" id="PTHR24089">
    <property type="entry name" value="SOLUTE CARRIER FAMILY 25"/>
    <property type="match status" value="1"/>
</dbReference>
<evidence type="ECO:0000256" key="11">
    <source>
        <dbReference type="SAM" id="Phobius"/>
    </source>
</evidence>
<proteinExistence type="inferred from homology"/>
<dbReference type="InterPro" id="IPR018108">
    <property type="entry name" value="MCP_transmembrane"/>
</dbReference>
<feature type="transmembrane region" description="Helical" evidence="11">
    <location>
        <begin position="177"/>
        <end position="196"/>
    </location>
</feature>
<dbReference type="GO" id="GO:0055085">
    <property type="term" value="P:transmembrane transport"/>
    <property type="evidence" value="ECO:0007669"/>
    <property type="project" value="InterPro"/>
</dbReference>
<evidence type="ECO:0000256" key="1">
    <source>
        <dbReference type="ARBA" id="ARBA00004448"/>
    </source>
</evidence>
<feature type="repeat" description="Solcar" evidence="9">
    <location>
        <begin position="117"/>
        <end position="202"/>
    </location>
</feature>
<sequence>MSSPAEQSKPKLIKHGNMETEKDVLSSLVSGACAGALAKTVIAPLDRTKIMFQVSKTEFSYKTAANIMYKGYKKNGFLSWWRGNSATMARVIPYAAIQFTTHEQMKLYLAGGKKVPLPPEKRFLAGSIAGLVACTFTYPLDLVRARLAIAQKLKYKSLRHAFRTIYKEEGFMRFYNGYIPTVLGIMPYAGTSFFIYETLKQKYHKENPTAELTFYHRFGYGAVAGVCGQSFSYPLDIVRRRMQTDGLDGKGYKYKKLVGTLRYIFLSEGFIKGLYKGLSINWIKGPIAVGVSFATFDKVQMLFHRMPDYIT</sequence>
<evidence type="ECO:0000256" key="9">
    <source>
        <dbReference type="PROSITE-ProRule" id="PRU00282"/>
    </source>
</evidence>
<evidence type="ECO:0000313" key="13">
    <source>
        <dbReference type="Proteomes" id="UP000594262"/>
    </source>
</evidence>
<keyword evidence="6" id="KW-0999">Mitochondrion inner membrane</keyword>
<dbReference type="InterPro" id="IPR023395">
    <property type="entry name" value="MCP_dom_sf"/>
</dbReference>
<evidence type="ECO:0000256" key="6">
    <source>
        <dbReference type="ARBA" id="ARBA00022792"/>
    </source>
</evidence>
<keyword evidence="11" id="KW-1133">Transmembrane helix</keyword>
<dbReference type="Gene3D" id="1.50.40.10">
    <property type="entry name" value="Mitochondrial carrier domain"/>
    <property type="match status" value="1"/>
</dbReference>
<evidence type="ECO:0000256" key="2">
    <source>
        <dbReference type="ARBA" id="ARBA00006375"/>
    </source>
</evidence>
<dbReference type="EnsemblMetazoa" id="CLYHEMT008194.1">
    <property type="protein sequence ID" value="CLYHEMP008194.1"/>
    <property type="gene ID" value="CLYHEMG008194"/>
</dbReference>
<keyword evidence="5" id="KW-0677">Repeat</keyword>
<reference evidence="12" key="1">
    <citation type="submission" date="2021-01" db="UniProtKB">
        <authorList>
            <consortium name="EnsemblMetazoa"/>
        </authorList>
    </citation>
    <scope>IDENTIFICATION</scope>
</reference>
<evidence type="ECO:0000256" key="3">
    <source>
        <dbReference type="ARBA" id="ARBA00022448"/>
    </source>
</evidence>
<evidence type="ECO:0000256" key="7">
    <source>
        <dbReference type="ARBA" id="ARBA00023128"/>
    </source>
</evidence>
<dbReference type="GO" id="GO:0005743">
    <property type="term" value="C:mitochondrial inner membrane"/>
    <property type="evidence" value="ECO:0007669"/>
    <property type="project" value="UniProtKB-SubCell"/>
</dbReference>
<comment type="similarity">
    <text evidence="2 10">Belongs to the mitochondrial carrier (TC 2.A.29) family.</text>
</comment>
<keyword evidence="7" id="KW-0496">Mitochondrion</keyword>